<dbReference type="InterPro" id="IPR041711">
    <property type="entry name" value="Met-tRNA-FMT_N"/>
</dbReference>
<dbReference type="AlphaFoldDB" id="A0A9P3GPQ2"/>
<organism evidence="7 8">
    <name type="scientific">Phanerochaete sordida</name>
    <dbReference type="NCBI Taxonomy" id="48140"/>
    <lineage>
        <taxon>Eukaryota</taxon>
        <taxon>Fungi</taxon>
        <taxon>Dikarya</taxon>
        <taxon>Basidiomycota</taxon>
        <taxon>Agaricomycotina</taxon>
        <taxon>Agaricomycetes</taxon>
        <taxon>Polyporales</taxon>
        <taxon>Phanerochaetaceae</taxon>
        <taxon>Phanerochaete</taxon>
    </lineage>
</organism>
<evidence type="ECO:0000259" key="6">
    <source>
        <dbReference type="Pfam" id="PF02911"/>
    </source>
</evidence>
<evidence type="ECO:0000256" key="4">
    <source>
        <dbReference type="ARBA" id="ARBA00022917"/>
    </source>
</evidence>
<evidence type="ECO:0000256" key="2">
    <source>
        <dbReference type="ARBA" id="ARBA00012261"/>
    </source>
</evidence>
<proteinExistence type="inferred from homology"/>
<dbReference type="Gene3D" id="3.40.50.12230">
    <property type="match status" value="1"/>
</dbReference>
<dbReference type="InterPro" id="IPR005793">
    <property type="entry name" value="Formyl_trans_C"/>
</dbReference>
<dbReference type="Pfam" id="PF02911">
    <property type="entry name" value="Formyl_trans_C"/>
    <property type="match status" value="1"/>
</dbReference>
<accession>A0A9P3GPQ2</accession>
<dbReference type="Proteomes" id="UP000703269">
    <property type="component" value="Unassembled WGS sequence"/>
</dbReference>
<evidence type="ECO:0000259" key="5">
    <source>
        <dbReference type="Pfam" id="PF00551"/>
    </source>
</evidence>
<dbReference type="PANTHER" id="PTHR11138:SF5">
    <property type="entry name" value="METHIONYL-TRNA FORMYLTRANSFERASE, MITOCHONDRIAL"/>
    <property type="match status" value="1"/>
</dbReference>
<dbReference type="InterPro" id="IPR002376">
    <property type="entry name" value="Formyl_transf_N"/>
</dbReference>
<evidence type="ECO:0000313" key="7">
    <source>
        <dbReference type="EMBL" id="GJE99588.1"/>
    </source>
</evidence>
<evidence type="ECO:0000256" key="3">
    <source>
        <dbReference type="ARBA" id="ARBA00022679"/>
    </source>
</evidence>
<dbReference type="OrthoDB" id="10268103at2759"/>
<protein>
    <recommendedName>
        <fullName evidence="2">methionyl-tRNA formyltransferase</fullName>
        <ecNumber evidence="2">2.1.2.9</ecNumber>
    </recommendedName>
</protein>
<evidence type="ECO:0000313" key="8">
    <source>
        <dbReference type="Proteomes" id="UP000703269"/>
    </source>
</evidence>
<gene>
    <name evidence="7" type="ORF">PsYK624_158550</name>
</gene>
<keyword evidence="3" id="KW-0808">Transferase</keyword>
<dbReference type="EMBL" id="BPQB01000113">
    <property type="protein sequence ID" value="GJE99588.1"/>
    <property type="molecule type" value="Genomic_DNA"/>
</dbReference>
<name>A0A9P3GPQ2_9APHY</name>
<sequence length="386" mass="43043">MLLVALRIKPRICANLLLRRSLSHAASTIQTESPDRPFDILFFGRDEFSCLVLEQLHEARDVWQELHIATQPDMKTGRRGSVLSVSPLKVVGQKLGLPVHEIPPDKPSFRTWKPPTPFLGLPPPPSRLLVTASFGRILSSRLLQQFASGRRLNVHPSLLPMYRGPAPIQHAMLDGQSETGVCVIEMTEAKKGIDSGEIWGEERLPIPEGIKFSSLRDLLAVRGGKLLVSVLRDMIRGSALARYQPEIADARHAPMITAEDALIDFSKMTAAEIVRRHDAISHQKPLFAYLKTGKTVQLHEPSMYQQFPRSLLNRLTVPGMGWYDPRTEALAIRCAEDTILLVPELQRQDKARLSAKTWWNGIRPEMSAVGGDGHTVLQLLSMPPAL</sequence>
<dbReference type="SUPFAM" id="SSF50486">
    <property type="entry name" value="FMT C-terminal domain-like"/>
    <property type="match status" value="1"/>
</dbReference>
<comment type="similarity">
    <text evidence="1">Belongs to the Fmt family.</text>
</comment>
<dbReference type="EC" id="2.1.2.9" evidence="2"/>
<feature type="domain" description="Formyl transferase N-terminal" evidence="5">
    <location>
        <begin position="128"/>
        <end position="231"/>
    </location>
</feature>
<dbReference type="InterPro" id="IPR011034">
    <property type="entry name" value="Formyl_transferase-like_C_sf"/>
</dbReference>
<reference evidence="7 8" key="1">
    <citation type="submission" date="2021-08" db="EMBL/GenBank/DDBJ databases">
        <title>Draft Genome Sequence of Phanerochaete sordida strain YK-624.</title>
        <authorList>
            <person name="Mori T."/>
            <person name="Dohra H."/>
            <person name="Suzuki T."/>
            <person name="Kawagishi H."/>
            <person name="Hirai H."/>
        </authorList>
    </citation>
    <scope>NUCLEOTIDE SEQUENCE [LARGE SCALE GENOMIC DNA]</scope>
    <source>
        <strain evidence="7 8">YK-624</strain>
    </source>
</reference>
<feature type="domain" description="Formyl transferase C-terminal" evidence="6">
    <location>
        <begin position="256"/>
        <end position="362"/>
    </location>
</feature>
<dbReference type="SUPFAM" id="SSF53328">
    <property type="entry name" value="Formyltransferase"/>
    <property type="match status" value="1"/>
</dbReference>
<comment type="caution">
    <text evidence="7">The sequence shown here is derived from an EMBL/GenBank/DDBJ whole genome shotgun (WGS) entry which is preliminary data.</text>
</comment>
<dbReference type="Pfam" id="PF00551">
    <property type="entry name" value="Formyl_trans_N"/>
    <property type="match status" value="1"/>
</dbReference>
<dbReference type="InterPro" id="IPR036477">
    <property type="entry name" value="Formyl_transf_N_sf"/>
</dbReference>
<keyword evidence="4" id="KW-0648">Protein biosynthesis</keyword>
<dbReference type="PANTHER" id="PTHR11138">
    <property type="entry name" value="METHIONYL-TRNA FORMYLTRANSFERASE"/>
    <property type="match status" value="1"/>
</dbReference>
<dbReference type="CDD" id="cd08646">
    <property type="entry name" value="FMT_core_Met-tRNA-FMT_N"/>
    <property type="match status" value="1"/>
</dbReference>
<keyword evidence="8" id="KW-1185">Reference proteome</keyword>
<dbReference type="GO" id="GO:0005739">
    <property type="term" value="C:mitochondrion"/>
    <property type="evidence" value="ECO:0007669"/>
    <property type="project" value="TreeGrafter"/>
</dbReference>
<dbReference type="GO" id="GO:0004479">
    <property type="term" value="F:methionyl-tRNA formyltransferase activity"/>
    <property type="evidence" value="ECO:0007669"/>
    <property type="project" value="UniProtKB-EC"/>
</dbReference>
<evidence type="ECO:0000256" key="1">
    <source>
        <dbReference type="ARBA" id="ARBA00010699"/>
    </source>
</evidence>